<proteinExistence type="predicted"/>
<dbReference type="AlphaFoldDB" id="A0A6J4KEV2"/>
<evidence type="ECO:0000313" key="1">
    <source>
        <dbReference type="EMBL" id="CAA9302060.1"/>
    </source>
</evidence>
<feature type="non-terminal residue" evidence="1">
    <location>
        <position position="1"/>
    </location>
</feature>
<gene>
    <name evidence="1" type="ORF">AVDCRST_MAG84-166</name>
</gene>
<name>A0A6J4KEV2_9CYAN</name>
<reference evidence="1" key="1">
    <citation type="submission" date="2020-02" db="EMBL/GenBank/DDBJ databases">
        <authorList>
            <person name="Meier V. D."/>
        </authorList>
    </citation>
    <scope>NUCLEOTIDE SEQUENCE</scope>
    <source>
        <strain evidence="1">AVDCRST_MAG84</strain>
    </source>
</reference>
<protein>
    <submittedName>
        <fullName evidence="1">Uncharacterized protein</fullName>
    </submittedName>
</protein>
<feature type="non-terminal residue" evidence="1">
    <location>
        <position position="46"/>
    </location>
</feature>
<accession>A0A6J4KEV2</accession>
<sequence length="46" mass="4993">VKKPSLYGFAENGAKYQVERSVKNTNLLGRSASTQPTFGDDFSLGL</sequence>
<organism evidence="1">
    <name type="scientific">uncultured Microcoleus sp</name>
    <dbReference type="NCBI Taxonomy" id="259945"/>
    <lineage>
        <taxon>Bacteria</taxon>
        <taxon>Bacillati</taxon>
        <taxon>Cyanobacteriota</taxon>
        <taxon>Cyanophyceae</taxon>
        <taxon>Oscillatoriophycideae</taxon>
        <taxon>Oscillatoriales</taxon>
        <taxon>Microcoleaceae</taxon>
        <taxon>Microcoleus</taxon>
        <taxon>environmental samples</taxon>
    </lineage>
</organism>
<dbReference type="EMBL" id="CADCTZ010000026">
    <property type="protein sequence ID" value="CAA9302060.1"/>
    <property type="molecule type" value="Genomic_DNA"/>
</dbReference>